<organism evidence="3 4">
    <name type="scientific">Hypsibius exemplaris</name>
    <name type="common">Freshwater tardigrade</name>
    <dbReference type="NCBI Taxonomy" id="2072580"/>
    <lineage>
        <taxon>Eukaryota</taxon>
        <taxon>Metazoa</taxon>
        <taxon>Ecdysozoa</taxon>
        <taxon>Tardigrada</taxon>
        <taxon>Eutardigrada</taxon>
        <taxon>Parachela</taxon>
        <taxon>Hypsibioidea</taxon>
        <taxon>Hypsibiidae</taxon>
        <taxon>Hypsibius</taxon>
    </lineage>
</organism>
<evidence type="ECO:0000256" key="2">
    <source>
        <dbReference type="SAM" id="Phobius"/>
    </source>
</evidence>
<dbReference type="AlphaFoldDB" id="A0A1W0WGB2"/>
<keyword evidence="2" id="KW-0472">Membrane</keyword>
<keyword evidence="2" id="KW-0812">Transmembrane</keyword>
<sequence length="93" mass="10710">MLPISTLWIYGRGLVADSRSSMKLRLRNPLRRTTGRRVGDKMVVTFANVLWYVALALAMRRRADRHKKEKGFDETRDGETEGEEEEEGRAAVM</sequence>
<dbReference type="Proteomes" id="UP000192578">
    <property type="component" value="Unassembled WGS sequence"/>
</dbReference>
<feature type="region of interest" description="Disordered" evidence="1">
    <location>
        <begin position="63"/>
        <end position="93"/>
    </location>
</feature>
<evidence type="ECO:0000313" key="4">
    <source>
        <dbReference type="Proteomes" id="UP000192578"/>
    </source>
</evidence>
<comment type="caution">
    <text evidence="3">The sequence shown here is derived from an EMBL/GenBank/DDBJ whole genome shotgun (WGS) entry which is preliminary data.</text>
</comment>
<evidence type="ECO:0000256" key="1">
    <source>
        <dbReference type="SAM" id="MobiDB-lite"/>
    </source>
</evidence>
<keyword evidence="4" id="KW-1185">Reference proteome</keyword>
<reference evidence="4" key="1">
    <citation type="submission" date="2017-01" db="EMBL/GenBank/DDBJ databases">
        <title>Comparative genomics of anhydrobiosis in the tardigrade Hypsibius dujardini.</title>
        <authorList>
            <person name="Yoshida Y."/>
            <person name="Koutsovoulos G."/>
            <person name="Laetsch D."/>
            <person name="Stevens L."/>
            <person name="Kumar S."/>
            <person name="Horikawa D."/>
            <person name="Ishino K."/>
            <person name="Komine S."/>
            <person name="Tomita M."/>
            <person name="Blaxter M."/>
            <person name="Arakawa K."/>
        </authorList>
    </citation>
    <scope>NUCLEOTIDE SEQUENCE [LARGE SCALE GENOMIC DNA]</scope>
    <source>
        <strain evidence="4">Z151</strain>
    </source>
</reference>
<name>A0A1W0WGB2_HYPEX</name>
<evidence type="ECO:0000313" key="3">
    <source>
        <dbReference type="EMBL" id="OQV14244.1"/>
    </source>
</evidence>
<feature type="transmembrane region" description="Helical" evidence="2">
    <location>
        <begin position="42"/>
        <end position="59"/>
    </location>
</feature>
<proteinExistence type="predicted"/>
<feature type="compositionally biased region" description="Basic and acidic residues" evidence="1">
    <location>
        <begin position="70"/>
        <end position="79"/>
    </location>
</feature>
<keyword evidence="2" id="KW-1133">Transmembrane helix</keyword>
<protein>
    <submittedName>
        <fullName evidence="3">Uncharacterized protein</fullName>
    </submittedName>
</protein>
<dbReference type="EMBL" id="MTYJ01000108">
    <property type="protein sequence ID" value="OQV14244.1"/>
    <property type="molecule type" value="Genomic_DNA"/>
</dbReference>
<gene>
    <name evidence="3" type="ORF">BV898_11598</name>
</gene>
<accession>A0A1W0WGB2</accession>